<feature type="domain" description="Penicillin-binding protein transpeptidase" evidence="15">
    <location>
        <begin position="354"/>
        <end position="561"/>
    </location>
</feature>
<evidence type="ECO:0000259" key="15">
    <source>
        <dbReference type="Pfam" id="PF00905"/>
    </source>
</evidence>
<comment type="catalytic activity">
    <reaction evidence="13">
        <text>[GlcNAc-(1-&gt;4)-Mur2Ac(oyl-L-Ala-gamma-D-Glu-L-Lys-D-Ala-D-Ala)](n)-di-trans,octa-cis-undecaprenyl diphosphate + beta-D-GlcNAc-(1-&gt;4)-Mur2Ac(oyl-L-Ala-gamma-D-Glu-L-Lys-D-Ala-D-Ala)-di-trans,octa-cis-undecaprenyl diphosphate = [GlcNAc-(1-&gt;4)-Mur2Ac(oyl-L-Ala-gamma-D-Glu-L-Lys-D-Ala-D-Ala)](n+1)-di-trans,octa-cis-undecaprenyl diphosphate + di-trans,octa-cis-undecaprenyl diphosphate + H(+)</text>
        <dbReference type="Rhea" id="RHEA:23708"/>
        <dbReference type="Rhea" id="RHEA-COMP:9602"/>
        <dbReference type="Rhea" id="RHEA-COMP:9603"/>
        <dbReference type="ChEBI" id="CHEBI:15378"/>
        <dbReference type="ChEBI" id="CHEBI:58405"/>
        <dbReference type="ChEBI" id="CHEBI:60033"/>
        <dbReference type="ChEBI" id="CHEBI:78435"/>
        <dbReference type="EC" id="2.4.99.28"/>
    </reaction>
</comment>
<organism evidence="17 18">
    <name type="scientific">Actinocatenispora sera</name>
    <dbReference type="NCBI Taxonomy" id="390989"/>
    <lineage>
        <taxon>Bacteria</taxon>
        <taxon>Bacillati</taxon>
        <taxon>Actinomycetota</taxon>
        <taxon>Actinomycetes</taxon>
        <taxon>Micromonosporales</taxon>
        <taxon>Micromonosporaceae</taxon>
        <taxon>Actinocatenispora</taxon>
    </lineage>
</organism>
<comment type="similarity">
    <text evidence="1">In the C-terminal section; belongs to the transpeptidase family.</text>
</comment>
<dbReference type="EMBL" id="AP023354">
    <property type="protein sequence ID" value="BCJ27023.1"/>
    <property type="molecule type" value="Genomic_DNA"/>
</dbReference>
<dbReference type="GO" id="GO:0030288">
    <property type="term" value="C:outer membrane-bounded periplasmic space"/>
    <property type="evidence" value="ECO:0007669"/>
    <property type="project" value="TreeGrafter"/>
</dbReference>
<evidence type="ECO:0000256" key="1">
    <source>
        <dbReference type="ARBA" id="ARBA00007090"/>
    </source>
</evidence>
<dbReference type="Gene3D" id="1.10.3810.10">
    <property type="entry name" value="Biosynthetic peptidoglycan transglycosylase-like"/>
    <property type="match status" value="1"/>
</dbReference>
<evidence type="ECO:0000256" key="9">
    <source>
        <dbReference type="ARBA" id="ARBA00022984"/>
    </source>
</evidence>
<keyword evidence="6" id="KW-0808">Transferase</keyword>
<evidence type="ECO:0000256" key="10">
    <source>
        <dbReference type="ARBA" id="ARBA00023268"/>
    </source>
</evidence>
<dbReference type="Pfam" id="PF00912">
    <property type="entry name" value="Transgly"/>
    <property type="match status" value="1"/>
</dbReference>
<evidence type="ECO:0000313" key="17">
    <source>
        <dbReference type="EMBL" id="BCJ27023.1"/>
    </source>
</evidence>
<evidence type="ECO:0000313" key="18">
    <source>
        <dbReference type="Proteomes" id="UP000680750"/>
    </source>
</evidence>
<evidence type="ECO:0000256" key="3">
    <source>
        <dbReference type="ARBA" id="ARBA00022645"/>
    </source>
</evidence>
<evidence type="ECO:0000256" key="2">
    <source>
        <dbReference type="ARBA" id="ARBA00007739"/>
    </source>
</evidence>
<keyword evidence="9" id="KW-0573">Peptidoglycan synthesis</keyword>
<evidence type="ECO:0000256" key="12">
    <source>
        <dbReference type="ARBA" id="ARBA00034000"/>
    </source>
</evidence>
<evidence type="ECO:0000256" key="14">
    <source>
        <dbReference type="SAM" id="Phobius"/>
    </source>
</evidence>
<reference evidence="17" key="1">
    <citation type="submission" date="2020-08" db="EMBL/GenBank/DDBJ databases">
        <title>Whole genome shotgun sequence of Actinocatenispora sera NBRC 101916.</title>
        <authorList>
            <person name="Komaki H."/>
            <person name="Tamura T."/>
        </authorList>
    </citation>
    <scope>NUCLEOTIDE SEQUENCE</scope>
    <source>
        <strain evidence="17">NBRC 101916</strain>
    </source>
</reference>
<dbReference type="SUPFAM" id="SSF53955">
    <property type="entry name" value="Lysozyme-like"/>
    <property type="match status" value="1"/>
</dbReference>
<dbReference type="InterPro" id="IPR012338">
    <property type="entry name" value="Beta-lactam/transpept-like"/>
</dbReference>
<dbReference type="GO" id="GO:0008658">
    <property type="term" value="F:penicillin binding"/>
    <property type="evidence" value="ECO:0007669"/>
    <property type="project" value="InterPro"/>
</dbReference>
<name>A0A810KUW5_9ACTN</name>
<comment type="catalytic activity">
    <reaction evidence="12">
        <text>Preferential cleavage: (Ac)2-L-Lys-D-Ala-|-D-Ala. Also transpeptidation of peptidyl-alanyl moieties that are N-acyl substituents of D-alanine.</text>
        <dbReference type="EC" id="3.4.16.4"/>
    </reaction>
</comment>
<keyword evidence="14" id="KW-1133">Transmembrane helix</keyword>
<evidence type="ECO:0000256" key="7">
    <source>
        <dbReference type="ARBA" id="ARBA00022801"/>
    </source>
</evidence>
<dbReference type="Proteomes" id="UP000680750">
    <property type="component" value="Chromosome"/>
</dbReference>
<dbReference type="PANTHER" id="PTHR32282">
    <property type="entry name" value="BINDING PROTEIN TRANSPEPTIDASE, PUTATIVE-RELATED"/>
    <property type="match status" value="1"/>
</dbReference>
<dbReference type="KEGG" id="aser:Asera_11310"/>
<keyword evidence="8" id="KW-0133">Cell shape</keyword>
<keyword evidence="7" id="KW-0378">Hydrolase</keyword>
<dbReference type="GO" id="GO:0006508">
    <property type="term" value="P:proteolysis"/>
    <property type="evidence" value="ECO:0007669"/>
    <property type="project" value="UniProtKB-KW"/>
</dbReference>
<dbReference type="GO" id="GO:0008955">
    <property type="term" value="F:peptidoglycan glycosyltransferase activity"/>
    <property type="evidence" value="ECO:0007669"/>
    <property type="project" value="UniProtKB-EC"/>
</dbReference>
<keyword evidence="10" id="KW-0511">Multifunctional enzyme</keyword>
<gene>
    <name evidence="17" type="ORF">Asera_11310</name>
</gene>
<dbReference type="GO" id="GO:0009002">
    <property type="term" value="F:serine-type D-Ala-D-Ala carboxypeptidase activity"/>
    <property type="evidence" value="ECO:0007669"/>
    <property type="project" value="UniProtKB-EC"/>
</dbReference>
<dbReference type="GO" id="GO:0071555">
    <property type="term" value="P:cell wall organization"/>
    <property type="evidence" value="ECO:0007669"/>
    <property type="project" value="UniProtKB-KW"/>
</dbReference>
<accession>A0A810KUW5</accession>
<dbReference type="InterPro" id="IPR001460">
    <property type="entry name" value="PCN-bd_Tpept"/>
</dbReference>
<evidence type="ECO:0000256" key="8">
    <source>
        <dbReference type="ARBA" id="ARBA00022960"/>
    </source>
</evidence>
<evidence type="ECO:0000256" key="5">
    <source>
        <dbReference type="ARBA" id="ARBA00022676"/>
    </source>
</evidence>
<feature type="domain" description="Glycosyl transferase family 51" evidence="16">
    <location>
        <begin position="99"/>
        <end position="268"/>
    </location>
</feature>
<sequence length="648" mass="69017">MSRTGNAASRSCRVPHVVDSPAPLVRRVLHAITGRRGRRRRPVGRYIRWFRRALAGFSAVVLAAGLVLVGWAISLPLPADPAQPQQSVLYYSDGRTVLARVGVVDRIAVPLSRVPVPVRRAVLAAEDRSFYTHGAVSGRGIGRALWSDVTGDGVEGASTITQQYVRNAYLTLDRTVSRKVREIVLAEKLERRYSKDQILGRYLNTIYFGRGAYGIDAAARAYFGVPVDELDTAQGMVLATVIKDPTNFDPAVDPAGARNRWRYVRAGMVSQHWLGVNEAARLRFPATTAPAGTGPVGPAGLIAQQVEWELERHGITAQQLRTGGLRVVTTIDRATQQRTETAVRQEAPAGLAVAVVSVDPRTGGIRAYHGNAKGFGYFDHADAPATPGAAFTPLVLASAFQHGLDRDRLWDGRSPQQFPDRNGVPLYNPGNAQCPRCTIDDAVAHSYGTVLYRVAQATDPVRIVHDVRAAGVAASYAGRPSLVDGPDDPQPALTRPAIALGEYPVSPADLASGYATLGNDGRALARHVVDSVRSSAGGTLYRAAPAGRRAFTAAAVQQTRDVTGRYPTTLANGQAPERVLYRTSVQQQGKRVRSGWAAGVDRGQATVVLVAAGGGRSPASDLAGRLWARIQPGSAPVAPSPPAASAAP</sequence>
<comment type="similarity">
    <text evidence="2">In the N-terminal section; belongs to the glycosyltransferase 51 family.</text>
</comment>
<evidence type="ECO:0000259" key="16">
    <source>
        <dbReference type="Pfam" id="PF00912"/>
    </source>
</evidence>
<feature type="transmembrane region" description="Helical" evidence="14">
    <location>
        <begin position="49"/>
        <end position="73"/>
    </location>
</feature>
<dbReference type="PANTHER" id="PTHR32282:SF34">
    <property type="entry name" value="PENICILLIN-BINDING PROTEIN 1A"/>
    <property type="match status" value="1"/>
</dbReference>
<evidence type="ECO:0000256" key="11">
    <source>
        <dbReference type="ARBA" id="ARBA00023316"/>
    </source>
</evidence>
<keyword evidence="3" id="KW-0121">Carboxypeptidase</keyword>
<dbReference type="InterPro" id="IPR036950">
    <property type="entry name" value="PBP_transglycosylase"/>
</dbReference>
<dbReference type="GO" id="GO:0008360">
    <property type="term" value="P:regulation of cell shape"/>
    <property type="evidence" value="ECO:0007669"/>
    <property type="project" value="UniProtKB-KW"/>
</dbReference>
<keyword evidence="4" id="KW-0645">Protease</keyword>
<keyword evidence="14" id="KW-0812">Transmembrane</keyword>
<dbReference type="AlphaFoldDB" id="A0A810KUW5"/>
<dbReference type="Pfam" id="PF00905">
    <property type="entry name" value="Transpeptidase"/>
    <property type="match status" value="1"/>
</dbReference>
<evidence type="ECO:0000256" key="4">
    <source>
        <dbReference type="ARBA" id="ARBA00022670"/>
    </source>
</evidence>
<proteinExistence type="inferred from homology"/>
<dbReference type="GO" id="GO:0009252">
    <property type="term" value="P:peptidoglycan biosynthetic process"/>
    <property type="evidence" value="ECO:0007669"/>
    <property type="project" value="UniProtKB-KW"/>
</dbReference>
<dbReference type="InterPro" id="IPR023346">
    <property type="entry name" value="Lysozyme-like_dom_sf"/>
</dbReference>
<keyword evidence="14" id="KW-0472">Membrane</keyword>
<dbReference type="SUPFAM" id="SSF56601">
    <property type="entry name" value="beta-lactamase/transpeptidase-like"/>
    <property type="match status" value="1"/>
</dbReference>
<keyword evidence="11" id="KW-0961">Cell wall biogenesis/degradation</keyword>
<dbReference type="InterPro" id="IPR050396">
    <property type="entry name" value="Glycosyltr_51/Transpeptidase"/>
</dbReference>
<evidence type="ECO:0000256" key="6">
    <source>
        <dbReference type="ARBA" id="ARBA00022679"/>
    </source>
</evidence>
<dbReference type="Gene3D" id="3.40.710.10">
    <property type="entry name" value="DD-peptidase/beta-lactamase superfamily"/>
    <property type="match status" value="1"/>
</dbReference>
<keyword evidence="18" id="KW-1185">Reference proteome</keyword>
<dbReference type="FunFam" id="1.10.3810.10:FF:000001">
    <property type="entry name" value="Penicillin-binding protein 1A"/>
    <property type="match status" value="1"/>
</dbReference>
<evidence type="ECO:0000256" key="13">
    <source>
        <dbReference type="ARBA" id="ARBA00049902"/>
    </source>
</evidence>
<keyword evidence="5" id="KW-0328">Glycosyltransferase</keyword>
<dbReference type="InterPro" id="IPR001264">
    <property type="entry name" value="Glyco_trans_51"/>
</dbReference>
<protein>
    <submittedName>
        <fullName evidence="17">Penicillin-binding protein</fullName>
    </submittedName>
</protein>